<feature type="compositionally biased region" description="Basic and acidic residues" evidence="1">
    <location>
        <begin position="31"/>
        <end position="53"/>
    </location>
</feature>
<accession>A0ABN8MBE6</accession>
<evidence type="ECO:0000256" key="1">
    <source>
        <dbReference type="SAM" id="MobiDB-lite"/>
    </source>
</evidence>
<sequence>MYGMAYHQEAQRRFRVIERKHLALENLKRQKLARMEKDTSKRENEMENNEKTGTRAGTRANTRSETRNMTKTDPRAANAREAFWVPDICNTTTGSTYYRELIPPRPEPLHQWRDLKNRIRHDYNLVPLPYKNEDIVQR</sequence>
<dbReference type="Proteomes" id="UP001159427">
    <property type="component" value="Unassembled WGS sequence"/>
</dbReference>
<feature type="compositionally biased region" description="Basic and acidic residues" evidence="1">
    <location>
        <begin position="62"/>
        <end position="74"/>
    </location>
</feature>
<protein>
    <submittedName>
        <fullName evidence="2">Uncharacterized protein</fullName>
    </submittedName>
</protein>
<organism evidence="2 3">
    <name type="scientific">Porites evermanni</name>
    <dbReference type="NCBI Taxonomy" id="104178"/>
    <lineage>
        <taxon>Eukaryota</taxon>
        <taxon>Metazoa</taxon>
        <taxon>Cnidaria</taxon>
        <taxon>Anthozoa</taxon>
        <taxon>Hexacorallia</taxon>
        <taxon>Scleractinia</taxon>
        <taxon>Fungiina</taxon>
        <taxon>Poritidae</taxon>
        <taxon>Porites</taxon>
    </lineage>
</organism>
<proteinExistence type="predicted"/>
<evidence type="ECO:0000313" key="3">
    <source>
        <dbReference type="Proteomes" id="UP001159427"/>
    </source>
</evidence>
<gene>
    <name evidence="2" type="ORF">PEVE_00027338</name>
</gene>
<feature type="region of interest" description="Disordered" evidence="1">
    <location>
        <begin position="31"/>
        <end position="77"/>
    </location>
</feature>
<name>A0ABN8MBE6_9CNID</name>
<dbReference type="EMBL" id="CALNXI010000375">
    <property type="protein sequence ID" value="CAH3025848.1"/>
    <property type="molecule type" value="Genomic_DNA"/>
</dbReference>
<keyword evidence="3" id="KW-1185">Reference proteome</keyword>
<evidence type="ECO:0000313" key="2">
    <source>
        <dbReference type="EMBL" id="CAH3025848.1"/>
    </source>
</evidence>
<comment type="caution">
    <text evidence="2">The sequence shown here is derived from an EMBL/GenBank/DDBJ whole genome shotgun (WGS) entry which is preliminary data.</text>
</comment>
<reference evidence="2 3" key="1">
    <citation type="submission" date="2022-05" db="EMBL/GenBank/DDBJ databases">
        <authorList>
            <consortium name="Genoscope - CEA"/>
            <person name="William W."/>
        </authorList>
    </citation>
    <scope>NUCLEOTIDE SEQUENCE [LARGE SCALE GENOMIC DNA]</scope>
</reference>